<keyword evidence="5 12" id="KW-0444">Lipid biosynthesis</keyword>
<keyword evidence="6 12" id="KW-0441">Lipid A biosynthesis</keyword>
<dbReference type="GO" id="GO:0009245">
    <property type="term" value="P:lipid A biosynthetic process"/>
    <property type="evidence" value="ECO:0007669"/>
    <property type="project" value="UniProtKB-UniRule"/>
</dbReference>
<dbReference type="InterPro" id="IPR015870">
    <property type="entry name" value="UDP-acyl_N-AcGlcN_deAcase_N"/>
</dbReference>
<evidence type="ECO:0000256" key="11">
    <source>
        <dbReference type="ARBA" id="ARBA00024535"/>
    </source>
</evidence>
<keyword evidence="8 12" id="KW-0378">Hydrolase</keyword>
<organism evidence="13 14">
    <name type="scientific">Magnetococcus marinus (strain ATCC BAA-1437 / JCM 17883 / MC-1)</name>
    <dbReference type="NCBI Taxonomy" id="156889"/>
    <lineage>
        <taxon>Bacteria</taxon>
        <taxon>Pseudomonadati</taxon>
        <taxon>Pseudomonadota</taxon>
        <taxon>Magnetococcia</taxon>
        <taxon>Magnetococcales</taxon>
        <taxon>Magnetococcaceae</taxon>
        <taxon>Magnetococcus</taxon>
    </lineage>
</organism>
<dbReference type="PANTHER" id="PTHR33694:SF1">
    <property type="entry name" value="UDP-3-O-ACYL-N-ACETYLGLUCOSAMINE DEACETYLASE 1, MITOCHONDRIAL-RELATED"/>
    <property type="match status" value="1"/>
</dbReference>
<dbReference type="PANTHER" id="PTHR33694">
    <property type="entry name" value="UDP-3-O-ACYL-N-ACETYLGLUCOSAMINE DEACETYLASE 1, MITOCHONDRIAL-RELATED"/>
    <property type="match status" value="1"/>
</dbReference>
<accession>A0L5M4</accession>
<keyword evidence="9 12" id="KW-0862">Zinc</keyword>
<keyword evidence="14" id="KW-1185">Reference proteome</keyword>
<reference evidence="14" key="1">
    <citation type="journal article" date="2009" name="Appl. Environ. Microbiol.">
        <title>Complete genome sequence of the chemolithoautotrophic marine magnetotactic coccus strain MC-1.</title>
        <authorList>
            <person name="Schubbe S."/>
            <person name="Williams T.J."/>
            <person name="Xie G."/>
            <person name="Kiss H.E."/>
            <person name="Brettin T.S."/>
            <person name="Martinez D."/>
            <person name="Ross C.A."/>
            <person name="Schuler D."/>
            <person name="Cox B.L."/>
            <person name="Nealson K.H."/>
            <person name="Bazylinski D.A."/>
        </authorList>
    </citation>
    <scope>NUCLEOTIDE SEQUENCE [LARGE SCALE GENOMIC DNA]</scope>
    <source>
        <strain evidence="14">ATCC BAA-1437 / JCM 17883 / MC-1</strain>
    </source>
</reference>
<comment type="similarity">
    <text evidence="12">Belongs to the LpxC family.</text>
</comment>
<dbReference type="Proteomes" id="UP000002586">
    <property type="component" value="Chromosome"/>
</dbReference>
<feature type="active site" description="Proton donor" evidence="12">
    <location>
        <position position="262"/>
    </location>
</feature>
<evidence type="ECO:0000256" key="9">
    <source>
        <dbReference type="ARBA" id="ARBA00022833"/>
    </source>
</evidence>
<dbReference type="Pfam" id="PF03331">
    <property type="entry name" value="LpxC"/>
    <property type="match status" value="1"/>
</dbReference>
<dbReference type="NCBIfam" id="TIGR00325">
    <property type="entry name" value="lpxC"/>
    <property type="match status" value="1"/>
</dbReference>
<keyword evidence="10 12" id="KW-0443">Lipid metabolism</keyword>
<evidence type="ECO:0000256" key="1">
    <source>
        <dbReference type="ARBA" id="ARBA00001947"/>
    </source>
</evidence>
<evidence type="ECO:0000256" key="5">
    <source>
        <dbReference type="ARBA" id="ARBA00022516"/>
    </source>
</evidence>
<dbReference type="EMBL" id="CP000471">
    <property type="protein sequence ID" value="ABK43267.1"/>
    <property type="molecule type" value="Genomic_DNA"/>
</dbReference>
<evidence type="ECO:0000256" key="4">
    <source>
        <dbReference type="ARBA" id="ARBA00012745"/>
    </source>
</evidence>
<dbReference type="STRING" id="156889.Mmc1_0746"/>
<sequence length="311" mass="33927">MHFQRTLKNTVRCTGIGLHSGQKAYLSLQPAPANHGIVFRRTDLNNARVPAHVMNVKDTRLCTTISNNDGVSVSTIEHLLAAFAGMGVDNAIVDIDGPEVPIMDGSAAPFVFLLECAGVVDQNAPKRWIRIKRKIGVKDGDKMAQFEPGPGFHLSFLLDFDHPVLKRQQVGISLTETAFIKEVSRARTFGFVKEVEYLQANGLAKGASLDNAIAIGDYQIINEDGLRYEDEFARHKVMDALGDLYLLGTPIIGKFVGERSGHALNNLLLRALLAQADAWEMVEGYPEGESAHIVDFAPIPGSLVLPATVTR</sequence>
<keyword evidence="7 12" id="KW-0479">Metal-binding</keyword>
<gene>
    <name evidence="12" type="primary">lpxC</name>
    <name evidence="13" type="ordered locus">Mmc1_0746</name>
</gene>
<comment type="cofactor">
    <cofactor evidence="1 12">
        <name>Zn(2+)</name>
        <dbReference type="ChEBI" id="CHEBI:29105"/>
    </cofactor>
</comment>
<evidence type="ECO:0000256" key="3">
    <source>
        <dbReference type="ARBA" id="ARBA00005002"/>
    </source>
</evidence>
<evidence type="ECO:0000256" key="2">
    <source>
        <dbReference type="ARBA" id="ARBA00002923"/>
    </source>
</evidence>
<dbReference type="GO" id="GO:0016020">
    <property type="term" value="C:membrane"/>
    <property type="evidence" value="ECO:0007669"/>
    <property type="project" value="GOC"/>
</dbReference>
<feature type="binding site" evidence="12">
    <location>
        <position position="239"/>
    </location>
    <ligand>
        <name>Zn(2+)</name>
        <dbReference type="ChEBI" id="CHEBI:29105"/>
    </ligand>
</feature>
<evidence type="ECO:0000256" key="6">
    <source>
        <dbReference type="ARBA" id="ARBA00022556"/>
    </source>
</evidence>
<dbReference type="RefSeq" id="WP_011712427.1">
    <property type="nucleotide sequence ID" value="NC_008576.1"/>
</dbReference>
<dbReference type="eggNOG" id="COG0774">
    <property type="taxonomic scope" value="Bacteria"/>
</dbReference>
<dbReference type="HOGENOM" id="CLU_046528_1_1_5"/>
<dbReference type="Gene3D" id="3.30.1700.10">
    <property type="entry name" value="lpxc deacetylase, domain 2"/>
    <property type="match status" value="1"/>
</dbReference>
<dbReference type="OrthoDB" id="9802746at2"/>
<feature type="binding site" evidence="12">
    <location>
        <position position="78"/>
    </location>
    <ligand>
        <name>Zn(2+)</name>
        <dbReference type="ChEBI" id="CHEBI:29105"/>
    </ligand>
</feature>
<dbReference type="UniPathway" id="UPA00359">
    <property type="reaction ID" value="UER00478"/>
</dbReference>
<evidence type="ECO:0000256" key="12">
    <source>
        <dbReference type="HAMAP-Rule" id="MF_00388"/>
    </source>
</evidence>
<comment type="function">
    <text evidence="2 12">Catalyzes the hydrolysis of UDP-3-O-myristoyl-N-acetylglucosamine to form UDP-3-O-myristoylglucosamine and acetate, the committed step in lipid A biosynthesis.</text>
</comment>
<dbReference type="SUPFAM" id="SSF54211">
    <property type="entry name" value="Ribosomal protein S5 domain 2-like"/>
    <property type="match status" value="2"/>
</dbReference>
<dbReference type="EC" id="3.5.1.108" evidence="4 12"/>
<dbReference type="GO" id="GO:0103117">
    <property type="term" value="F:UDP-3-O-acyl-N-acetylglucosamine deacetylase activity"/>
    <property type="evidence" value="ECO:0007669"/>
    <property type="project" value="UniProtKB-UniRule"/>
</dbReference>
<evidence type="ECO:0000313" key="13">
    <source>
        <dbReference type="EMBL" id="ABK43267.1"/>
    </source>
</evidence>
<dbReference type="KEGG" id="mgm:Mmc1_0746"/>
<comment type="pathway">
    <text evidence="3 12">Glycolipid biosynthesis; lipid IV(A) biosynthesis; lipid IV(A) from (3R)-3-hydroxytetradecanoyl-[acyl-carrier-protein] and UDP-N-acetyl-alpha-D-glucosamine: step 2/6.</text>
</comment>
<protein>
    <recommendedName>
        <fullName evidence="4 12">UDP-3-O-acyl-N-acetylglucosamine deacetylase</fullName>
        <shortName evidence="12">UDP-3-O-acyl-GlcNAc deacetylase</shortName>
        <ecNumber evidence="4 12">3.5.1.108</ecNumber>
    </recommendedName>
    <alternativeName>
        <fullName evidence="12">UDP-3-O-[R-3-hydroxymyristoyl]-N-acetylglucosamine deacetylase</fullName>
    </alternativeName>
</protein>
<dbReference type="Gene3D" id="3.30.230.20">
    <property type="entry name" value="lpxc deacetylase, domain 1"/>
    <property type="match status" value="1"/>
</dbReference>
<evidence type="ECO:0000256" key="10">
    <source>
        <dbReference type="ARBA" id="ARBA00023098"/>
    </source>
</evidence>
<dbReference type="HAMAP" id="MF_00388">
    <property type="entry name" value="LpxC"/>
    <property type="match status" value="1"/>
</dbReference>
<dbReference type="InterPro" id="IPR004463">
    <property type="entry name" value="UDP-acyl_GlcNac_deAcase"/>
</dbReference>
<evidence type="ECO:0000313" key="14">
    <source>
        <dbReference type="Proteomes" id="UP000002586"/>
    </source>
</evidence>
<name>A0L5M4_MAGMM</name>
<dbReference type="InterPro" id="IPR020568">
    <property type="entry name" value="Ribosomal_Su5_D2-typ_SF"/>
</dbReference>
<comment type="catalytic activity">
    <reaction evidence="11 12">
        <text>a UDP-3-O-[(3R)-3-hydroxyacyl]-N-acetyl-alpha-D-glucosamine + H2O = a UDP-3-O-[(3R)-3-hydroxyacyl]-alpha-D-glucosamine + acetate</text>
        <dbReference type="Rhea" id="RHEA:67816"/>
        <dbReference type="ChEBI" id="CHEBI:15377"/>
        <dbReference type="ChEBI" id="CHEBI:30089"/>
        <dbReference type="ChEBI" id="CHEBI:137740"/>
        <dbReference type="ChEBI" id="CHEBI:173225"/>
        <dbReference type="EC" id="3.5.1.108"/>
    </reaction>
</comment>
<dbReference type="AlphaFoldDB" id="A0L5M4"/>
<feature type="binding site" evidence="12">
    <location>
        <position position="235"/>
    </location>
    <ligand>
        <name>Zn(2+)</name>
        <dbReference type="ChEBI" id="CHEBI:29105"/>
    </ligand>
</feature>
<proteinExistence type="inferred from homology"/>
<reference evidence="13 14" key="2">
    <citation type="journal article" date="2012" name="Int. J. Syst. Evol. Microbiol.">
        <title>Magnetococcus marinus gen. nov., sp. nov., a marine, magnetotactic bacterium that represents a novel lineage (Magnetococcaceae fam. nov.; Magnetococcales ord. nov.) at the base of the Alphaproteobacteria.</title>
        <authorList>
            <person name="Bazylinski D.A."/>
            <person name="Williams T.J."/>
            <person name="Lefevre C.T."/>
            <person name="Berg R.J."/>
            <person name="Zhang C.L."/>
            <person name="Bowser S.S."/>
            <person name="Dean A.J."/>
            <person name="Beveridge T.J."/>
        </authorList>
    </citation>
    <scope>NUCLEOTIDE SEQUENCE [LARGE SCALE GENOMIC DNA]</scope>
    <source>
        <strain evidence="14">ATCC BAA-1437 / JCM 17883 / MC-1</strain>
    </source>
</reference>
<evidence type="ECO:0000256" key="7">
    <source>
        <dbReference type="ARBA" id="ARBA00022723"/>
    </source>
</evidence>
<dbReference type="InterPro" id="IPR011334">
    <property type="entry name" value="UDP-acyl_GlcNac_deAcase_C"/>
</dbReference>
<dbReference type="GO" id="GO:0046872">
    <property type="term" value="F:metal ion binding"/>
    <property type="evidence" value="ECO:0007669"/>
    <property type="project" value="UniProtKB-KW"/>
</dbReference>
<evidence type="ECO:0000256" key="8">
    <source>
        <dbReference type="ARBA" id="ARBA00022801"/>
    </source>
</evidence>